<feature type="transmembrane region" description="Helical" evidence="14">
    <location>
        <begin position="20"/>
        <end position="47"/>
    </location>
</feature>
<evidence type="ECO:0000256" key="1">
    <source>
        <dbReference type="ARBA" id="ARBA00001933"/>
    </source>
</evidence>
<evidence type="ECO:0000256" key="2">
    <source>
        <dbReference type="ARBA" id="ARBA00004760"/>
    </source>
</evidence>
<keyword evidence="8" id="KW-0746">Sphingolipid metabolism</keyword>
<dbReference type="GO" id="GO:0004758">
    <property type="term" value="F:serine C-palmitoyltransferase activity"/>
    <property type="evidence" value="ECO:0007669"/>
    <property type="project" value="UniProtKB-EC"/>
</dbReference>
<evidence type="ECO:0000256" key="8">
    <source>
        <dbReference type="ARBA" id="ARBA00022919"/>
    </source>
</evidence>
<name>A0A8X6LWR9_TRICU</name>
<dbReference type="InterPro" id="IPR050087">
    <property type="entry name" value="AON_synthase_class-II"/>
</dbReference>
<evidence type="ECO:0000313" key="17">
    <source>
        <dbReference type="Proteomes" id="UP000887116"/>
    </source>
</evidence>
<evidence type="ECO:0000256" key="10">
    <source>
        <dbReference type="ARBA" id="ARBA00023315"/>
    </source>
</evidence>
<evidence type="ECO:0000256" key="13">
    <source>
        <dbReference type="ARBA" id="ARBA00042649"/>
    </source>
</evidence>
<dbReference type="GO" id="GO:0030170">
    <property type="term" value="F:pyridoxal phosphate binding"/>
    <property type="evidence" value="ECO:0007669"/>
    <property type="project" value="InterPro"/>
</dbReference>
<evidence type="ECO:0000256" key="3">
    <source>
        <dbReference type="ARBA" id="ARBA00004991"/>
    </source>
</evidence>
<dbReference type="InterPro" id="IPR004839">
    <property type="entry name" value="Aminotransferase_I/II_large"/>
</dbReference>
<evidence type="ECO:0000256" key="9">
    <source>
        <dbReference type="ARBA" id="ARBA00023098"/>
    </source>
</evidence>
<dbReference type="InterPro" id="IPR015424">
    <property type="entry name" value="PyrdxlP-dep_Trfase"/>
</dbReference>
<keyword evidence="14" id="KW-0812">Transmembrane</keyword>
<evidence type="ECO:0000256" key="5">
    <source>
        <dbReference type="ARBA" id="ARBA00013220"/>
    </source>
</evidence>
<dbReference type="InterPro" id="IPR015421">
    <property type="entry name" value="PyrdxlP-dep_Trfase_major"/>
</dbReference>
<dbReference type="GO" id="GO:0046513">
    <property type="term" value="P:ceramide biosynthetic process"/>
    <property type="evidence" value="ECO:0007669"/>
    <property type="project" value="TreeGrafter"/>
</dbReference>
<keyword evidence="9" id="KW-0443">Lipid metabolism</keyword>
<protein>
    <recommendedName>
        <fullName evidence="11">Serine palmitoyltransferase 1</fullName>
        <ecNumber evidence="5">2.3.1.50</ecNumber>
    </recommendedName>
    <alternativeName>
        <fullName evidence="12">Long chain base biosynthesis protein 1</fullName>
    </alternativeName>
    <alternativeName>
        <fullName evidence="13">Serine-palmitoyl-CoA transferase 1</fullName>
    </alternativeName>
</protein>
<comment type="similarity">
    <text evidence="4">Belongs to the class-II pyridoxal-phosphate-dependent aminotransferase family.</text>
</comment>
<dbReference type="Pfam" id="PF00155">
    <property type="entry name" value="Aminotran_1_2"/>
    <property type="match status" value="1"/>
</dbReference>
<evidence type="ECO:0000256" key="11">
    <source>
        <dbReference type="ARBA" id="ARBA00041066"/>
    </source>
</evidence>
<evidence type="ECO:0000256" key="14">
    <source>
        <dbReference type="SAM" id="Phobius"/>
    </source>
</evidence>
<dbReference type="OrthoDB" id="3168162at2759"/>
<evidence type="ECO:0000256" key="6">
    <source>
        <dbReference type="ARBA" id="ARBA00022679"/>
    </source>
</evidence>
<organism evidence="16 17">
    <name type="scientific">Trichonephila clavata</name>
    <name type="common">Joro spider</name>
    <name type="synonym">Nephila clavata</name>
    <dbReference type="NCBI Taxonomy" id="2740835"/>
    <lineage>
        <taxon>Eukaryota</taxon>
        <taxon>Metazoa</taxon>
        <taxon>Ecdysozoa</taxon>
        <taxon>Arthropoda</taxon>
        <taxon>Chelicerata</taxon>
        <taxon>Arachnida</taxon>
        <taxon>Araneae</taxon>
        <taxon>Araneomorphae</taxon>
        <taxon>Entelegynae</taxon>
        <taxon>Araneoidea</taxon>
        <taxon>Nephilidae</taxon>
        <taxon>Trichonephila</taxon>
    </lineage>
</organism>
<dbReference type="FunFam" id="3.40.640.10:FF:000049">
    <property type="entry name" value="serine palmitoyltransferase 1 isoform X1"/>
    <property type="match status" value="1"/>
</dbReference>
<keyword evidence="14" id="KW-1133">Transmembrane helix</keyword>
<keyword evidence="14" id="KW-0472">Membrane</keyword>
<dbReference type="PANTHER" id="PTHR13693">
    <property type="entry name" value="CLASS II AMINOTRANSFERASE/8-AMINO-7-OXONONANOATE SYNTHASE"/>
    <property type="match status" value="1"/>
</dbReference>
<dbReference type="Proteomes" id="UP000887116">
    <property type="component" value="Unassembled WGS sequence"/>
</dbReference>
<dbReference type="PANTHER" id="PTHR13693:SF2">
    <property type="entry name" value="SERINE PALMITOYLTRANSFERASE 1"/>
    <property type="match status" value="1"/>
</dbReference>
<proteinExistence type="inferred from homology"/>
<comment type="caution">
    <text evidence="16">The sequence shown here is derived from an EMBL/GenBank/DDBJ whole genome shotgun (WGS) entry which is preliminary data.</text>
</comment>
<comment type="pathway">
    <text evidence="3">Sphingolipid metabolism.</text>
</comment>
<comment type="cofactor">
    <cofactor evidence="1">
        <name>pyridoxal 5'-phosphate</name>
        <dbReference type="ChEBI" id="CHEBI:597326"/>
    </cofactor>
</comment>
<keyword evidence="10" id="KW-0012">Acyltransferase</keyword>
<reference evidence="16" key="1">
    <citation type="submission" date="2020-07" db="EMBL/GenBank/DDBJ databases">
        <title>Multicomponent nature underlies the extraordinary mechanical properties of spider dragline silk.</title>
        <authorList>
            <person name="Kono N."/>
            <person name="Nakamura H."/>
            <person name="Mori M."/>
            <person name="Yoshida Y."/>
            <person name="Ohtoshi R."/>
            <person name="Malay A.D."/>
            <person name="Moran D.A.P."/>
            <person name="Tomita M."/>
            <person name="Numata K."/>
            <person name="Arakawa K."/>
        </authorList>
    </citation>
    <scope>NUCLEOTIDE SEQUENCE</scope>
</reference>
<dbReference type="SUPFAM" id="SSF53383">
    <property type="entry name" value="PLP-dependent transferases"/>
    <property type="match status" value="1"/>
</dbReference>
<dbReference type="InterPro" id="IPR015422">
    <property type="entry name" value="PyrdxlP-dep_Trfase_small"/>
</dbReference>
<dbReference type="EMBL" id="BMAO01008718">
    <property type="protein sequence ID" value="GFR25781.1"/>
    <property type="molecule type" value="Genomic_DNA"/>
</dbReference>
<evidence type="ECO:0000256" key="7">
    <source>
        <dbReference type="ARBA" id="ARBA00022898"/>
    </source>
</evidence>
<dbReference type="GO" id="GO:0016020">
    <property type="term" value="C:membrane"/>
    <property type="evidence" value="ECO:0007669"/>
    <property type="project" value="GOC"/>
</dbReference>
<evidence type="ECO:0000259" key="15">
    <source>
        <dbReference type="Pfam" id="PF00155"/>
    </source>
</evidence>
<comment type="pathway">
    <text evidence="2">Lipid metabolism; sphingolipid metabolism.</text>
</comment>
<dbReference type="GO" id="GO:0046512">
    <property type="term" value="P:sphingosine biosynthetic process"/>
    <property type="evidence" value="ECO:0007669"/>
    <property type="project" value="TreeGrafter"/>
</dbReference>
<gene>
    <name evidence="16" type="primary">SPTLC1</name>
    <name evidence="16" type="ORF">TNCT_489321</name>
</gene>
<evidence type="ECO:0000256" key="4">
    <source>
        <dbReference type="ARBA" id="ARBA00008392"/>
    </source>
</evidence>
<dbReference type="EC" id="2.3.1.50" evidence="5"/>
<dbReference type="GO" id="GO:0005783">
    <property type="term" value="C:endoplasmic reticulum"/>
    <property type="evidence" value="ECO:0007669"/>
    <property type="project" value="TreeGrafter"/>
</dbReference>
<keyword evidence="17" id="KW-1185">Reference proteome</keyword>
<evidence type="ECO:0000256" key="12">
    <source>
        <dbReference type="ARBA" id="ARBA00041765"/>
    </source>
</evidence>
<keyword evidence="7" id="KW-0663">Pyridoxal phosphate</keyword>
<sequence length="479" mass="53399">MSTAGTENMKPETTFELYEMFVAFLQAPTYHLALEAVLVIWVFWLLVHKSYKPQRLELTEQEKEQLIAEWTPEPLVPTGDENQTSPTPRTITGKVGKIVNVDGKDCLNAATHNYLGLVEHEKLEEAALQCLRKYGVGSCGPRGFYGTVDIHLELEARLAKFMRQQEAVLYSYGFSTISSAIPAYAKHGDVIFCDDGVNFAIQKGLVASRSQIFFFKHNNVEDLERLLKQQEERDKVNPKKAKVTRRFLVVEGIYMNYGDICPLPRMVELKNKYKVRLFIDEACSFGVLGDTGRGITEHFNIPIEEVDLITGTLEASIPGYGGFCVGTSFIVDHQRLSGLGYCFSASLPPFQAGVAIAALDVIESNPGIVGTLKENCIYMHELLIKIPDLIILSSNLSPIKHLYVAEPMPRAQALNRLSGIVAYAMKEGVALAIAQYLNNEEHKLPPPSIRLIVTSVMTTDDMDRIFTVLIEACKNLVDC</sequence>
<accession>A0A8X6LWR9</accession>
<evidence type="ECO:0000313" key="16">
    <source>
        <dbReference type="EMBL" id="GFR25781.1"/>
    </source>
</evidence>
<dbReference type="Gene3D" id="3.90.1150.10">
    <property type="entry name" value="Aspartate Aminotransferase, domain 1"/>
    <property type="match status" value="1"/>
</dbReference>
<dbReference type="AlphaFoldDB" id="A0A8X6LWR9"/>
<feature type="domain" description="Aminotransferase class I/classII large" evidence="15">
    <location>
        <begin position="105"/>
        <end position="465"/>
    </location>
</feature>
<dbReference type="Gene3D" id="3.40.640.10">
    <property type="entry name" value="Type I PLP-dependent aspartate aminotransferase-like (Major domain)"/>
    <property type="match status" value="1"/>
</dbReference>
<keyword evidence="6" id="KW-0808">Transferase</keyword>